<accession>A0ABM2X8B3</accession>
<gene>
    <name evidence="2" type="primary">LOC121139388</name>
</gene>
<dbReference type="GeneID" id="121139388"/>
<keyword evidence="1" id="KW-1185">Reference proteome</keyword>
<proteinExistence type="predicted"/>
<evidence type="ECO:0000313" key="1">
    <source>
        <dbReference type="Proteomes" id="UP000886700"/>
    </source>
</evidence>
<dbReference type="RefSeq" id="XP_040599065.1">
    <property type="nucleotide sequence ID" value="XM_040743131.1"/>
</dbReference>
<sequence>MLLIARAIVRLGREFRGRVRARAPGCCVPLGQPYEGGNSMIPCLPQASSTPAYSSASRHCPLTAVAICLSHLGSTGNCDVSHHIVQTDLHTVVHYNKLLVCLKVSGFRSTINTGPSLRFLSDTLLLPRVRVMVQLGSASGGRFYESSWLPHTSLPLMSATPRRLARLNLCACSLWAVLLSHILSLPVGQAIQAASPCWNLGLGPVLFSNDLFPQEPQTATHLQSLGPAATWLIRNDFCTCSLLAETWQRRV</sequence>
<evidence type="ECO:0000313" key="2">
    <source>
        <dbReference type="RefSeq" id="XP_040599065.1"/>
    </source>
</evidence>
<dbReference type="Proteomes" id="UP000886700">
    <property type="component" value="Unplaced"/>
</dbReference>
<name>A0ABM2X8B3_MESAU</name>
<reference evidence="2" key="1">
    <citation type="submission" date="2025-08" db="UniProtKB">
        <authorList>
            <consortium name="RefSeq"/>
        </authorList>
    </citation>
    <scope>IDENTIFICATION</scope>
    <source>
        <tissue evidence="2">Liver</tissue>
    </source>
</reference>
<organism evidence="1 2">
    <name type="scientific">Mesocricetus auratus</name>
    <name type="common">Golden hamster</name>
    <dbReference type="NCBI Taxonomy" id="10036"/>
    <lineage>
        <taxon>Eukaryota</taxon>
        <taxon>Metazoa</taxon>
        <taxon>Chordata</taxon>
        <taxon>Craniata</taxon>
        <taxon>Vertebrata</taxon>
        <taxon>Euteleostomi</taxon>
        <taxon>Mammalia</taxon>
        <taxon>Eutheria</taxon>
        <taxon>Euarchontoglires</taxon>
        <taxon>Glires</taxon>
        <taxon>Rodentia</taxon>
        <taxon>Myomorpha</taxon>
        <taxon>Muroidea</taxon>
        <taxon>Cricetidae</taxon>
        <taxon>Cricetinae</taxon>
        <taxon>Mesocricetus</taxon>
    </lineage>
</organism>
<protein>
    <submittedName>
        <fullName evidence="2">Uncharacterized protein LOC121139388</fullName>
    </submittedName>
</protein>